<dbReference type="PANTHER" id="PTHR10612:SF34">
    <property type="entry name" value="APOLIPOPROTEIN D"/>
    <property type="match status" value="1"/>
</dbReference>
<evidence type="ECO:0000313" key="4">
    <source>
        <dbReference type="EMBL" id="MBP1474042.1"/>
    </source>
</evidence>
<feature type="chain" id="PRO_5045016442" description="Outer membrane lipoprotein Blc" evidence="2">
    <location>
        <begin position="23"/>
        <end position="193"/>
    </location>
</feature>
<evidence type="ECO:0000313" key="5">
    <source>
        <dbReference type="Proteomes" id="UP000823790"/>
    </source>
</evidence>
<keyword evidence="2" id="KW-0472">Membrane</keyword>
<keyword evidence="2" id="KW-0732">Signal</keyword>
<dbReference type="Proteomes" id="UP000823790">
    <property type="component" value="Unassembled WGS sequence"/>
</dbReference>
<comment type="subcellular location">
    <subcellularLocation>
        <location evidence="2">Cell outer membrane</location>
    </subcellularLocation>
</comment>
<gene>
    <name evidence="4" type="ORF">J7I44_07005</name>
</gene>
<dbReference type="InterPro" id="IPR000566">
    <property type="entry name" value="Lipocln_cytosolic_FA-bd_dom"/>
</dbReference>
<name>A0ABS4DLV7_9GAMM</name>
<evidence type="ECO:0000256" key="1">
    <source>
        <dbReference type="ARBA" id="ARBA00006889"/>
    </source>
</evidence>
<sequence>MKTTSMLYCLLGAIGLPGCTQADQPPIVPVAHVDVPRYMGRWYVIATIPTRPERNSYNAVELYRLTPDGEICTRYVHRKGGFAAPIDTIGSYATVDADASQARWHVHFAWFFKTQYLVAWLAPDYGQVIVARDKRDYLWYMARTPQVPASDYQAMLARVATMGYDPGRVVKVPQRWPDRGVEQAVDSAIADCQ</sequence>
<dbReference type="Pfam" id="PF08212">
    <property type="entry name" value="Lipocalin_2"/>
    <property type="match status" value="1"/>
</dbReference>
<keyword evidence="2" id="KW-0998">Cell outer membrane</keyword>
<dbReference type="PRINTS" id="PR01171">
    <property type="entry name" value="BCTLIPOCALIN"/>
</dbReference>
<comment type="subunit">
    <text evidence="2">Homodimer.</text>
</comment>
<accession>A0ABS4DLV7</accession>
<dbReference type="PIRSF" id="PIRSF036893">
    <property type="entry name" value="Lipocalin_ApoD"/>
    <property type="match status" value="1"/>
</dbReference>
<proteinExistence type="inferred from homology"/>
<comment type="caution">
    <text evidence="4">The sequence shown here is derived from an EMBL/GenBank/DDBJ whole genome shotgun (WGS) entry which is preliminary data.</text>
</comment>
<reference evidence="4 5" key="1">
    <citation type="submission" date="2021-04" db="EMBL/GenBank/DDBJ databases">
        <authorList>
            <person name="Huq M.A."/>
        </authorList>
    </citation>
    <scope>NUCLEOTIDE SEQUENCE [LARGE SCALE GENOMIC DNA]</scope>
    <source>
        <strain evidence="4 5">MAH-13</strain>
    </source>
</reference>
<feature type="domain" description="Lipocalin/cytosolic fatty-acid binding" evidence="3">
    <location>
        <begin position="33"/>
        <end position="174"/>
    </location>
</feature>
<organism evidence="4 5">
    <name type="scientific">Frateuria flava</name>
    <dbReference type="NCBI Taxonomy" id="2821489"/>
    <lineage>
        <taxon>Bacteria</taxon>
        <taxon>Pseudomonadati</taxon>
        <taxon>Pseudomonadota</taxon>
        <taxon>Gammaproteobacteria</taxon>
        <taxon>Lysobacterales</taxon>
        <taxon>Rhodanobacteraceae</taxon>
        <taxon>Frateuria</taxon>
    </lineage>
</organism>
<dbReference type="CDD" id="cd19438">
    <property type="entry name" value="lipocalin_Blc-like"/>
    <property type="match status" value="1"/>
</dbReference>
<comment type="function">
    <text evidence="2">Involved in the storage or transport of lipids necessary for membrane maintenance under stressful conditions. Displays a binding preference for lysophospholipids.</text>
</comment>
<feature type="signal peptide" evidence="2">
    <location>
        <begin position="1"/>
        <end position="22"/>
    </location>
</feature>
<comment type="similarity">
    <text evidence="1 2">Belongs to the calycin superfamily. Lipocalin family.</text>
</comment>
<dbReference type="InterPro" id="IPR022271">
    <property type="entry name" value="Lipocalin_ApoD"/>
</dbReference>
<dbReference type="PANTHER" id="PTHR10612">
    <property type="entry name" value="APOLIPOPROTEIN D"/>
    <property type="match status" value="1"/>
</dbReference>
<dbReference type="RefSeq" id="WP_209618061.1">
    <property type="nucleotide sequence ID" value="NZ_JAGJRS010000014.1"/>
</dbReference>
<protein>
    <recommendedName>
        <fullName evidence="2">Outer membrane lipoprotein Blc</fullName>
    </recommendedName>
</protein>
<dbReference type="Gene3D" id="2.40.128.20">
    <property type="match status" value="1"/>
</dbReference>
<keyword evidence="5" id="KW-1185">Reference proteome</keyword>
<dbReference type="InterPro" id="IPR002446">
    <property type="entry name" value="Lipocalin_bac"/>
</dbReference>
<evidence type="ECO:0000259" key="3">
    <source>
        <dbReference type="Pfam" id="PF08212"/>
    </source>
</evidence>
<keyword evidence="2" id="KW-0449">Lipoprotein</keyword>
<keyword evidence="2" id="KW-0446">Lipid-binding</keyword>
<dbReference type="SUPFAM" id="SSF50814">
    <property type="entry name" value="Lipocalins"/>
    <property type="match status" value="1"/>
</dbReference>
<dbReference type="InterPro" id="IPR012674">
    <property type="entry name" value="Calycin"/>
</dbReference>
<dbReference type="InterPro" id="IPR047202">
    <property type="entry name" value="Lipocalin_Blc-like_dom"/>
</dbReference>
<evidence type="ECO:0000256" key="2">
    <source>
        <dbReference type="PIRNR" id="PIRNR036893"/>
    </source>
</evidence>
<dbReference type="EMBL" id="JAGJRS010000014">
    <property type="protein sequence ID" value="MBP1474042.1"/>
    <property type="molecule type" value="Genomic_DNA"/>
</dbReference>